<dbReference type="EMBL" id="JBDLYL010000022">
    <property type="protein sequence ID" value="MEN8641739.1"/>
    <property type="molecule type" value="Genomic_DNA"/>
</dbReference>
<dbReference type="InterPro" id="IPR045530">
    <property type="entry name" value="DO-GTPase1"/>
</dbReference>
<gene>
    <name evidence="2" type="ORF">ABFE88_19005</name>
</gene>
<keyword evidence="3" id="KW-1185">Reference proteome</keyword>
<comment type="caution">
    <text evidence="2">The sequence shown here is derived from an EMBL/GenBank/DDBJ whole genome shotgun (WGS) entry which is preliminary data.</text>
</comment>
<name>A0ABV0DIT3_9PSED</name>
<dbReference type="Proteomes" id="UP001424532">
    <property type="component" value="Unassembled WGS sequence"/>
</dbReference>
<evidence type="ECO:0000313" key="3">
    <source>
        <dbReference type="Proteomes" id="UP001424532"/>
    </source>
</evidence>
<dbReference type="RefSeq" id="WP_347150980.1">
    <property type="nucleotide sequence ID" value="NZ_JBDLYL010000022.1"/>
</dbReference>
<evidence type="ECO:0000313" key="2">
    <source>
        <dbReference type="EMBL" id="MEN8641739.1"/>
    </source>
</evidence>
<feature type="domain" description="Double-GTPase 1" evidence="1">
    <location>
        <begin position="9"/>
        <end position="275"/>
    </location>
</feature>
<organism evidence="2 3">
    <name type="scientific">Pseudomonas sichuanensis</name>
    <dbReference type="NCBI Taxonomy" id="2213015"/>
    <lineage>
        <taxon>Bacteria</taxon>
        <taxon>Pseudomonadati</taxon>
        <taxon>Pseudomonadota</taxon>
        <taxon>Gammaproteobacteria</taxon>
        <taxon>Pseudomonadales</taxon>
        <taxon>Pseudomonadaceae</taxon>
        <taxon>Pseudomonas</taxon>
    </lineage>
</organism>
<reference evidence="2 3" key="1">
    <citation type="submission" date="2024-05" db="EMBL/GenBank/DDBJ databases">
        <title>Sequence of Lycoming College course isolates.</title>
        <authorList>
            <person name="Reigle C.A."/>
            <person name="Newman J.D."/>
        </authorList>
    </citation>
    <scope>NUCLEOTIDE SEQUENCE [LARGE SCALE GENOMIC DNA]</scope>
    <source>
        <strain evidence="2 3">CAR-09</strain>
    </source>
</reference>
<dbReference type="Pfam" id="PF19975">
    <property type="entry name" value="DO-GTPase1"/>
    <property type="match status" value="1"/>
</dbReference>
<proteinExistence type="predicted"/>
<sequence length="285" mass="31410">MSVSDNSILLIGESGVGKTHYGAQLLNRLMNGAGKLRMDGAATNLQPFESAMGRLNEGLTADHTPTTTYVDSLWPITDESGLKAELVWPDYGGEQIKTMSTTRQIPAVWRDRVVVSPAWLLLVRLQQTRVSDDIFSRPLIDITGASVDNREVQISDQARLIELLQMLIFMRNESTTKPLVNPRLGVLLSCWDELGSDELNQPPAQVLERRLPMFSSFIHSLWAEPLLLGLSALGRALEPNNGDMDYIAKGPEHFGYVVLPNGQHTPDLTQPIQSLLAASALKLAE</sequence>
<evidence type="ECO:0000259" key="1">
    <source>
        <dbReference type="Pfam" id="PF19975"/>
    </source>
</evidence>
<protein>
    <recommendedName>
        <fullName evidence="1">Double-GTPase 1 domain-containing protein</fullName>
    </recommendedName>
</protein>
<accession>A0ABV0DIT3</accession>